<dbReference type="Proteomes" id="UP000230233">
    <property type="component" value="Unassembled WGS sequence"/>
</dbReference>
<evidence type="ECO:0000313" key="2">
    <source>
        <dbReference type="Proteomes" id="UP000230233"/>
    </source>
</evidence>
<keyword evidence="2" id="KW-1185">Reference proteome</keyword>
<dbReference type="EMBL" id="PDUG01000116">
    <property type="protein sequence ID" value="PIC11362.1"/>
    <property type="molecule type" value="Genomic_DNA"/>
</dbReference>
<organism evidence="1 2">
    <name type="scientific">Caenorhabditis nigoni</name>
    <dbReference type="NCBI Taxonomy" id="1611254"/>
    <lineage>
        <taxon>Eukaryota</taxon>
        <taxon>Metazoa</taxon>
        <taxon>Ecdysozoa</taxon>
        <taxon>Nematoda</taxon>
        <taxon>Chromadorea</taxon>
        <taxon>Rhabditida</taxon>
        <taxon>Rhabditina</taxon>
        <taxon>Rhabditomorpha</taxon>
        <taxon>Rhabditoidea</taxon>
        <taxon>Rhabditidae</taxon>
        <taxon>Peloderinae</taxon>
        <taxon>Caenorhabditis</taxon>
    </lineage>
</organism>
<reference evidence="2" key="1">
    <citation type="submission" date="2017-10" db="EMBL/GenBank/DDBJ databases">
        <title>Rapid genome shrinkage in a self-fertile nematode reveals novel sperm competition proteins.</title>
        <authorList>
            <person name="Yin D."/>
            <person name="Schwarz E.M."/>
            <person name="Thomas C.G."/>
            <person name="Felde R.L."/>
            <person name="Korf I.F."/>
            <person name="Cutter A.D."/>
            <person name="Schartner C.M."/>
            <person name="Ralston E.J."/>
            <person name="Meyer B.J."/>
            <person name="Haag E.S."/>
        </authorList>
    </citation>
    <scope>NUCLEOTIDE SEQUENCE [LARGE SCALE GENOMIC DNA]</scope>
    <source>
        <strain evidence="2">JU1422</strain>
    </source>
</reference>
<proteinExistence type="predicted"/>
<dbReference type="AlphaFoldDB" id="A0A2G5S8Y8"/>
<protein>
    <submittedName>
        <fullName evidence="1">Uncharacterized protein</fullName>
    </submittedName>
</protein>
<comment type="caution">
    <text evidence="1">The sequence shown here is derived from an EMBL/GenBank/DDBJ whole genome shotgun (WGS) entry which is preliminary data.</text>
</comment>
<evidence type="ECO:0000313" key="1">
    <source>
        <dbReference type="EMBL" id="PIC11362.1"/>
    </source>
</evidence>
<gene>
    <name evidence="1" type="ORF">B9Z55_029132</name>
</gene>
<sequence length="72" mass="8346">MTMLSTSTRTKFKGILENWIIPEIIINIVFLKKEAGHRVPRKEFIDVARRVYHCTGRLLSGELILSYLNSVQ</sequence>
<name>A0A2G5S8Y8_9PELO</name>
<accession>A0A2G5S8Y8</accession>